<feature type="signal peptide" evidence="1">
    <location>
        <begin position="1"/>
        <end position="23"/>
    </location>
</feature>
<dbReference type="Gene3D" id="3.10.450.710">
    <property type="entry name" value="Tgt2/MlaC"/>
    <property type="match status" value="1"/>
</dbReference>
<feature type="chain" id="PRO_5026683832" evidence="1">
    <location>
        <begin position="24"/>
        <end position="213"/>
    </location>
</feature>
<dbReference type="InterPro" id="IPR042245">
    <property type="entry name" value="Tgt2/MlaC_sf"/>
</dbReference>
<keyword evidence="3" id="KW-1185">Reference proteome</keyword>
<gene>
    <name evidence="2" type="ORF">GNP35_09015</name>
</gene>
<dbReference type="PIRSF" id="PIRSF004649">
    <property type="entry name" value="MlaC"/>
    <property type="match status" value="1"/>
</dbReference>
<organism evidence="2 3">
    <name type="scientific">Psychrosphaera haliotis</name>
    <dbReference type="NCBI Taxonomy" id="555083"/>
    <lineage>
        <taxon>Bacteria</taxon>
        <taxon>Pseudomonadati</taxon>
        <taxon>Pseudomonadota</taxon>
        <taxon>Gammaproteobacteria</taxon>
        <taxon>Alteromonadales</taxon>
        <taxon>Pseudoalteromonadaceae</taxon>
        <taxon>Psychrosphaera</taxon>
    </lineage>
</organism>
<dbReference type="RefSeq" id="WP_155695783.1">
    <property type="nucleotide sequence ID" value="NZ_WOCD01000003.1"/>
</dbReference>
<accession>A0A6N8FC98</accession>
<dbReference type="OrthoDB" id="9787053at2"/>
<sequence>MKKFNFIALSLLALSLLVPSVKAVDNNNNPFELVRSVADALFSRITKEQTEIVKDPEVLRVVVAEQLAPAINHKYAAAMVLGPYYRSSTEAQREKFYASFEKYLIATYAGILTLYDDQQVVFEPAYAIDGQKIVVVKTRVLDEGKPDIRIDFKLRKNSKTGEWSAYDMIAEGVSVLDSKRAELQNLIRQQGIESVTQLLLEKAEKPIVKKDLG</sequence>
<proteinExistence type="predicted"/>
<dbReference type="InterPro" id="IPR008869">
    <property type="entry name" value="MlaC/ttg2D"/>
</dbReference>
<name>A0A6N8FC98_9GAMM</name>
<dbReference type="PANTHER" id="PTHR36573:SF1">
    <property type="entry name" value="INTERMEMBRANE PHOSPHOLIPID TRANSPORT SYSTEM BINDING PROTEIN MLAC"/>
    <property type="match status" value="1"/>
</dbReference>
<reference evidence="2 3" key="1">
    <citation type="submission" date="2019-11" db="EMBL/GenBank/DDBJ databases">
        <title>P. haliotis isolates from Z. marina roots.</title>
        <authorList>
            <person name="Cohen M."/>
            <person name="Jospin G."/>
            <person name="Eisen J.A."/>
            <person name="Coil D.A."/>
        </authorList>
    </citation>
    <scope>NUCLEOTIDE SEQUENCE [LARGE SCALE GENOMIC DNA]</scope>
    <source>
        <strain evidence="2 3">UCD-MCMsp1aY</strain>
    </source>
</reference>
<dbReference type="EMBL" id="WOCD01000003">
    <property type="protein sequence ID" value="MUH72620.1"/>
    <property type="molecule type" value="Genomic_DNA"/>
</dbReference>
<keyword evidence="1" id="KW-0732">Signal</keyword>
<dbReference type="Pfam" id="PF05494">
    <property type="entry name" value="MlaC"/>
    <property type="match status" value="1"/>
</dbReference>
<evidence type="ECO:0000313" key="2">
    <source>
        <dbReference type="EMBL" id="MUH72620.1"/>
    </source>
</evidence>
<protein>
    <submittedName>
        <fullName evidence="2">Toluene tolerance protein</fullName>
    </submittedName>
</protein>
<dbReference type="AlphaFoldDB" id="A0A6N8FC98"/>
<dbReference type="PANTHER" id="PTHR36573">
    <property type="entry name" value="INTERMEMBRANE PHOSPHOLIPID TRANSPORT SYSTEM BINDING PROTEIN MLAC"/>
    <property type="match status" value="1"/>
</dbReference>
<evidence type="ECO:0000256" key="1">
    <source>
        <dbReference type="SAM" id="SignalP"/>
    </source>
</evidence>
<comment type="caution">
    <text evidence="2">The sequence shown here is derived from an EMBL/GenBank/DDBJ whole genome shotgun (WGS) entry which is preliminary data.</text>
</comment>
<dbReference type="Proteomes" id="UP000439994">
    <property type="component" value="Unassembled WGS sequence"/>
</dbReference>
<evidence type="ECO:0000313" key="3">
    <source>
        <dbReference type="Proteomes" id="UP000439994"/>
    </source>
</evidence>